<dbReference type="PROSITE" id="PS50128">
    <property type="entry name" value="SURP"/>
    <property type="match status" value="4"/>
</dbReference>
<dbReference type="AlphaFoldDB" id="A0A6D2HJH1"/>
<feature type="domain" description="SURP motif" evidence="2">
    <location>
        <begin position="480"/>
        <end position="526"/>
    </location>
</feature>
<comment type="caution">
    <text evidence="3">The sequence shown here is derived from an EMBL/GenBank/DDBJ whole genome shotgun (WGS) entry which is preliminary data.</text>
</comment>
<feature type="domain" description="SURP motif" evidence="2">
    <location>
        <begin position="299"/>
        <end position="342"/>
    </location>
</feature>
<evidence type="ECO:0000313" key="3">
    <source>
        <dbReference type="EMBL" id="CAA7013535.1"/>
    </source>
</evidence>
<keyword evidence="1" id="KW-0507">mRNA processing</keyword>
<name>A0A6D2HJH1_9BRAS</name>
<dbReference type="SUPFAM" id="SSF109905">
    <property type="entry name" value="Surp module (SWAP domain)"/>
    <property type="match status" value="4"/>
</dbReference>
<dbReference type="PANTHER" id="PTHR15316:SF1">
    <property type="entry name" value="SPLICING FACTOR 3A SUBUNIT 1"/>
    <property type="match status" value="1"/>
</dbReference>
<dbReference type="GO" id="GO:0000381">
    <property type="term" value="P:regulation of alternative mRNA splicing, via spliceosome"/>
    <property type="evidence" value="ECO:0007669"/>
    <property type="project" value="TreeGrafter"/>
</dbReference>
<accession>A0A6D2HJH1</accession>
<proteinExistence type="predicted"/>
<reference evidence="3" key="1">
    <citation type="submission" date="2020-01" db="EMBL/GenBank/DDBJ databases">
        <authorList>
            <person name="Mishra B."/>
        </authorList>
    </citation>
    <scope>NUCLEOTIDE SEQUENCE [LARGE SCALE GENOMIC DNA]</scope>
</reference>
<dbReference type="InterPro" id="IPR045146">
    <property type="entry name" value="SF3A1"/>
</dbReference>
<dbReference type="GO" id="GO:0071004">
    <property type="term" value="C:U2-type prespliceosome"/>
    <property type="evidence" value="ECO:0007669"/>
    <property type="project" value="TreeGrafter"/>
</dbReference>
<dbReference type="Gene3D" id="1.10.10.790">
    <property type="entry name" value="Surp module"/>
    <property type="match status" value="4"/>
</dbReference>
<dbReference type="SMART" id="SM00648">
    <property type="entry name" value="SWAP"/>
    <property type="match status" value="4"/>
</dbReference>
<dbReference type="GO" id="GO:0005686">
    <property type="term" value="C:U2 snRNP"/>
    <property type="evidence" value="ECO:0007669"/>
    <property type="project" value="TreeGrafter"/>
</dbReference>
<organism evidence="3 4">
    <name type="scientific">Microthlaspi erraticum</name>
    <dbReference type="NCBI Taxonomy" id="1685480"/>
    <lineage>
        <taxon>Eukaryota</taxon>
        <taxon>Viridiplantae</taxon>
        <taxon>Streptophyta</taxon>
        <taxon>Embryophyta</taxon>
        <taxon>Tracheophyta</taxon>
        <taxon>Spermatophyta</taxon>
        <taxon>Magnoliopsida</taxon>
        <taxon>eudicotyledons</taxon>
        <taxon>Gunneridae</taxon>
        <taxon>Pentapetalae</taxon>
        <taxon>rosids</taxon>
        <taxon>malvids</taxon>
        <taxon>Brassicales</taxon>
        <taxon>Brassicaceae</taxon>
        <taxon>Coluteocarpeae</taxon>
        <taxon>Microthlaspi</taxon>
    </lineage>
</organism>
<dbReference type="PANTHER" id="PTHR15316">
    <property type="entry name" value="SPLICEOSOME ASSOCIATED PROTEIN 114/SWAP SPLICING FACTOR-RELATED"/>
    <property type="match status" value="1"/>
</dbReference>
<dbReference type="Proteomes" id="UP000467841">
    <property type="component" value="Unassembled WGS sequence"/>
</dbReference>
<protein>
    <recommendedName>
        <fullName evidence="2">SURP motif domain-containing protein</fullName>
    </recommendedName>
</protein>
<feature type="domain" description="SURP motif" evidence="2">
    <location>
        <begin position="138"/>
        <end position="181"/>
    </location>
</feature>
<dbReference type="InterPro" id="IPR035967">
    <property type="entry name" value="SWAP/Surp_sf"/>
</dbReference>
<dbReference type="EMBL" id="CACVBM020000044">
    <property type="protein sequence ID" value="CAA7013535.1"/>
    <property type="molecule type" value="Genomic_DNA"/>
</dbReference>
<dbReference type="Pfam" id="PF01805">
    <property type="entry name" value="Surp"/>
    <property type="match status" value="4"/>
</dbReference>
<dbReference type="InterPro" id="IPR000061">
    <property type="entry name" value="Surp"/>
</dbReference>
<gene>
    <name evidence="3" type="ORF">MERR_LOCUS769</name>
</gene>
<keyword evidence="4" id="KW-1185">Reference proteome</keyword>
<dbReference type="GO" id="GO:0071013">
    <property type="term" value="C:catalytic step 2 spliceosome"/>
    <property type="evidence" value="ECO:0007669"/>
    <property type="project" value="TreeGrafter"/>
</dbReference>
<evidence type="ECO:0000313" key="4">
    <source>
        <dbReference type="Proteomes" id="UP000467841"/>
    </source>
</evidence>
<evidence type="ECO:0000259" key="2">
    <source>
        <dbReference type="PROSITE" id="PS50128"/>
    </source>
</evidence>
<dbReference type="OrthoDB" id="1083373at2759"/>
<evidence type="ECO:0000256" key="1">
    <source>
        <dbReference type="ARBA" id="ARBA00022664"/>
    </source>
</evidence>
<dbReference type="GO" id="GO:0045292">
    <property type="term" value="P:mRNA cis splicing, via spliceosome"/>
    <property type="evidence" value="ECO:0007669"/>
    <property type="project" value="InterPro"/>
</dbReference>
<sequence>MSRVVVEDKSQVVQSGMIEPPPEVMRDVEKVAHMMISRGWQTHLSTFQIARELRLRGRRHSWKYLKYSFLDVSDPFHAYFLKACKKYKYAYQDRYGTLKPDMNPYNRTDVEVPPCRIRPPPLKGFSVPQGITLKELGLIKITAQFVARYGADHFWTVISEEVIEKPLFSFLKTTDKKYSFYYGLVAAYQRVLKPRTVLHTEENRFADCFYHCLHLDKLDGGDDDDVVVDIDLHAFVGGLDFFTHMDLLDDPQVTIMPPPQPVSALPTMPPLTCRESRVADDEEEAVYGAVRLTRKELGIMKLTAQFVARYGQCFRLALMMRVLTSPTFGFMFCPKYQLDLEDPAAARFQTFGVLVVAYSNILLPCNKFDDSPATLVDAFFLRLRGVEETTTTKEALLDLHAFVAGSVDYFAHMQDYNYSTSMAPPERLSVVMNRPTHSTVLVRLSWAPMHERVASRLPYPTWSVLKHAIPPWITPEELAITKLTAQFTARYGTCFERALMSRLSTEPRFDFMRFDEIKGEALRGFRRVYSAVLKPCKKATEGGSDDDCTATEGDDDECTAMALELFFHCLQLERLKKEGVETTTAVIQLDAFMSGVDYLAYMNKNLDYYATLPPPQRLSVMITSQVPPDGVRLRPLLSRPSIRLRKDLTPKDLVVIKLTALFAARYGMVFCRDLLRKLVVLKAEYNLLFKFMEPSDTWFKLYGVVVAAYSKVVKEHAYAEEIVLEYFFSCLEWEEGGETAMVVDLYAFVEGVDCFAQIEDGNYSALMGNHLVTQISMHGNVLSPPQPKRQKLDE</sequence>
<feature type="domain" description="SURP motif" evidence="2">
    <location>
        <begin position="655"/>
        <end position="702"/>
    </location>
</feature>
<dbReference type="GO" id="GO:0003723">
    <property type="term" value="F:RNA binding"/>
    <property type="evidence" value="ECO:0007669"/>
    <property type="project" value="InterPro"/>
</dbReference>